<protein>
    <submittedName>
        <fullName evidence="2">Uncharacterized protein</fullName>
    </submittedName>
</protein>
<organism evidence="2 3">
    <name type="scientific">Clostridium baratii str. Sullivan</name>
    <dbReference type="NCBI Taxonomy" id="1415775"/>
    <lineage>
        <taxon>Bacteria</taxon>
        <taxon>Bacillati</taxon>
        <taxon>Bacillota</taxon>
        <taxon>Clostridia</taxon>
        <taxon>Eubacteriales</taxon>
        <taxon>Clostridiaceae</taxon>
        <taxon>Clostridium</taxon>
    </lineage>
</organism>
<dbReference type="Proteomes" id="UP000030635">
    <property type="component" value="Plasmid pCBJ"/>
</dbReference>
<evidence type="ECO:0000313" key="2">
    <source>
        <dbReference type="EMBL" id="AIY85374.1"/>
    </source>
</evidence>
<feature type="transmembrane region" description="Helical" evidence="1">
    <location>
        <begin position="12"/>
        <end position="40"/>
    </location>
</feature>
<geneLocation type="plasmid" evidence="2 3">
    <name>pCBJ</name>
</geneLocation>
<keyword evidence="3" id="KW-1185">Reference proteome</keyword>
<reference evidence="2 3" key="1">
    <citation type="journal article" date="2015" name="Infect. Genet. Evol.">
        <title>Genomic sequences of six botulinum neurotoxin-producing strains representing three clostridial species illustrate the mobility and diversity of botulinum neurotoxin genes.</title>
        <authorList>
            <person name="Smith T.J."/>
            <person name="Hill K.K."/>
            <person name="Xie G."/>
            <person name="Foley B.T."/>
            <person name="Williamson C.H."/>
            <person name="Foster J.T."/>
            <person name="Johnson S.L."/>
            <person name="Chertkov O."/>
            <person name="Teshima H."/>
            <person name="Gibbons H.S."/>
            <person name="Johnsky L.A."/>
            <person name="Karavis M.A."/>
            <person name="Smith L.A."/>
        </authorList>
    </citation>
    <scope>NUCLEOTIDE SEQUENCE [LARGE SCALE GENOMIC DNA]</scope>
    <source>
        <strain evidence="2">Sullivan</strain>
        <plasmid evidence="3">Plasmid pCBJ</plasmid>
    </source>
</reference>
<dbReference type="AlphaFoldDB" id="A0A0A7G0I0"/>
<gene>
    <name evidence="2" type="ORF">U729_3242</name>
</gene>
<keyword evidence="1" id="KW-1133">Transmembrane helix</keyword>
<name>A0A0A7G0I0_9CLOT</name>
<keyword evidence="1" id="KW-0812">Transmembrane</keyword>
<evidence type="ECO:0000256" key="1">
    <source>
        <dbReference type="SAM" id="Phobius"/>
    </source>
</evidence>
<evidence type="ECO:0000313" key="3">
    <source>
        <dbReference type="Proteomes" id="UP000030635"/>
    </source>
</evidence>
<accession>A0A0A7G0I0</accession>
<dbReference type="HOGENOM" id="CLU_1616112_0_0_9"/>
<keyword evidence="2" id="KW-0614">Plasmid</keyword>
<dbReference type="EMBL" id="CP006906">
    <property type="protein sequence ID" value="AIY85374.1"/>
    <property type="molecule type" value="Genomic_DNA"/>
</dbReference>
<keyword evidence="1" id="KW-0472">Membrane</keyword>
<sequence>MDFIFNIFRNILVVLVFAVITLVLAKIVTSLALSFVPYPLRNFIRNRGYKFASNKFNYYVAKSREGKHYKKNQQEYYDNMSNTFSSNYNKNEVKDTNVNFKKANVNNTKKQTNNKFQKKPYKKSGVYRNSCISDFYKYAKENYMSYLNYKDDKKNINAKDSKVS</sequence>
<proteinExistence type="predicted"/>
<dbReference type="KEGG" id="cbv:U729_3242"/>